<proteinExistence type="predicted"/>
<protein>
    <submittedName>
        <fullName evidence="1">Uncharacterized protein</fullName>
    </submittedName>
</protein>
<name>A0A0F0H192_LENAE</name>
<dbReference type="PATRIC" id="fig|68170.10.peg.4176"/>
<sequence length="70" mass="7423">MRGDLAQQEDEVAVVLDAFGTDSDRQKFASGNASAHFDVRRHGGPSHGMTATCTGIPQVVSVVHADTRVD</sequence>
<dbReference type="EMBL" id="JYJG01000101">
    <property type="protein sequence ID" value="KJK48606.1"/>
    <property type="molecule type" value="Genomic_DNA"/>
</dbReference>
<gene>
    <name evidence="1" type="ORF">UK23_16455</name>
</gene>
<reference evidence="1 2" key="1">
    <citation type="submission" date="2015-02" db="EMBL/GenBank/DDBJ databases">
        <authorList>
            <person name="Ju K.-S."/>
            <person name="Doroghazi J.R."/>
            <person name="Metcalf W."/>
        </authorList>
    </citation>
    <scope>NUCLEOTIDE SEQUENCE [LARGE SCALE GENOMIC DNA]</scope>
    <source>
        <strain evidence="1 2">NRRL B-16140</strain>
    </source>
</reference>
<evidence type="ECO:0000313" key="1">
    <source>
        <dbReference type="EMBL" id="KJK48606.1"/>
    </source>
</evidence>
<keyword evidence="2" id="KW-1185">Reference proteome</keyword>
<comment type="caution">
    <text evidence="1">The sequence shown here is derived from an EMBL/GenBank/DDBJ whole genome shotgun (WGS) entry which is preliminary data.</text>
</comment>
<dbReference type="AlphaFoldDB" id="A0A0F0H192"/>
<dbReference type="Proteomes" id="UP000033393">
    <property type="component" value="Unassembled WGS sequence"/>
</dbReference>
<evidence type="ECO:0000313" key="2">
    <source>
        <dbReference type="Proteomes" id="UP000033393"/>
    </source>
</evidence>
<accession>A0A0F0H192</accession>
<organism evidence="1 2">
    <name type="scientific">Lentzea aerocolonigenes</name>
    <name type="common">Lechevalieria aerocolonigenes</name>
    <name type="synonym">Saccharothrix aerocolonigenes</name>
    <dbReference type="NCBI Taxonomy" id="68170"/>
    <lineage>
        <taxon>Bacteria</taxon>
        <taxon>Bacillati</taxon>
        <taxon>Actinomycetota</taxon>
        <taxon>Actinomycetes</taxon>
        <taxon>Pseudonocardiales</taxon>
        <taxon>Pseudonocardiaceae</taxon>
        <taxon>Lentzea</taxon>
    </lineage>
</organism>